<keyword evidence="8" id="KW-0547">Nucleotide-binding</keyword>
<comment type="subcellular location">
    <subcellularLocation>
        <location evidence="2">Cell membrane</location>
        <topology evidence="2">Multi-pass membrane protein</topology>
    </subcellularLocation>
</comment>
<dbReference type="InterPro" id="IPR003660">
    <property type="entry name" value="HAMP_dom"/>
</dbReference>
<keyword evidence="9 19" id="KW-0418">Kinase</keyword>
<gene>
    <name evidence="19" type="ORF">BHU72_13540</name>
</gene>
<keyword evidence="13 16" id="KW-0472">Membrane</keyword>
<dbReference type="InterPro" id="IPR036097">
    <property type="entry name" value="HisK_dim/P_sf"/>
</dbReference>
<evidence type="ECO:0000256" key="5">
    <source>
        <dbReference type="ARBA" id="ARBA00022553"/>
    </source>
</evidence>
<keyword evidence="5" id="KW-0597">Phosphoprotein</keyword>
<dbReference type="SUPFAM" id="SSF55874">
    <property type="entry name" value="ATPase domain of HSP90 chaperone/DNA topoisomerase II/histidine kinase"/>
    <property type="match status" value="1"/>
</dbReference>
<dbReference type="GO" id="GO:0005886">
    <property type="term" value="C:plasma membrane"/>
    <property type="evidence" value="ECO:0007669"/>
    <property type="project" value="UniProtKB-SubCell"/>
</dbReference>
<dbReference type="Gene3D" id="6.10.340.10">
    <property type="match status" value="1"/>
</dbReference>
<evidence type="ECO:0000256" key="14">
    <source>
        <dbReference type="SAM" id="Coils"/>
    </source>
</evidence>
<feature type="compositionally biased region" description="Basic and acidic residues" evidence="15">
    <location>
        <begin position="64"/>
        <end position="76"/>
    </location>
</feature>
<evidence type="ECO:0000256" key="2">
    <source>
        <dbReference type="ARBA" id="ARBA00004651"/>
    </source>
</evidence>
<dbReference type="PROSITE" id="PS50109">
    <property type="entry name" value="HIS_KIN"/>
    <property type="match status" value="1"/>
</dbReference>
<evidence type="ECO:0000256" key="3">
    <source>
        <dbReference type="ARBA" id="ARBA00012438"/>
    </source>
</evidence>
<evidence type="ECO:0000313" key="20">
    <source>
        <dbReference type="Proteomes" id="UP000095255"/>
    </source>
</evidence>
<dbReference type="SUPFAM" id="SSF47384">
    <property type="entry name" value="Homodimeric domain of signal transducing histidine kinase"/>
    <property type="match status" value="1"/>
</dbReference>
<keyword evidence="20" id="KW-1185">Reference proteome</keyword>
<evidence type="ECO:0000313" key="19">
    <source>
        <dbReference type="EMBL" id="OEH86436.1"/>
    </source>
</evidence>
<proteinExistence type="predicted"/>
<evidence type="ECO:0000256" key="12">
    <source>
        <dbReference type="ARBA" id="ARBA00023012"/>
    </source>
</evidence>
<reference evidence="19 20" key="1">
    <citation type="submission" date="2016-09" db="EMBL/GenBank/DDBJ databases">
        <title>Desulfuribacillus arsenicus sp. nov., an obligately anaerobic, dissimilatory arsenic- and antimonate-reducing bacterium isolated from anoxic sediments.</title>
        <authorList>
            <person name="Abin C.A."/>
            <person name="Hollibaugh J.T."/>
        </authorList>
    </citation>
    <scope>NUCLEOTIDE SEQUENCE [LARGE SCALE GENOMIC DNA]</scope>
    <source>
        <strain evidence="19 20">MLFW-2</strain>
    </source>
</reference>
<dbReference type="PROSITE" id="PS50885">
    <property type="entry name" value="HAMP"/>
    <property type="match status" value="1"/>
</dbReference>
<evidence type="ECO:0000256" key="9">
    <source>
        <dbReference type="ARBA" id="ARBA00022777"/>
    </source>
</evidence>
<dbReference type="AlphaFoldDB" id="A0A1E5L8I7"/>
<dbReference type="CDD" id="cd00082">
    <property type="entry name" value="HisKA"/>
    <property type="match status" value="1"/>
</dbReference>
<evidence type="ECO:0000256" key="15">
    <source>
        <dbReference type="SAM" id="MobiDB-lite"/>
    </source>
</evidence>
<dbReference type="SMART" id="SM00387">
    <property type="entry name" value="HATPase_c"/>
    <property type="match status" value="1"/>
</dbReference>
<evidence type="ECO:0000256" key="4">
    <source>
        <dbReference type="ARBA" id="ARBA00022475"/>
    </source>
</evidence>
<feature type="transmembrane region" description="Helical" evidence="16">
    <location>
        <begin position="177"/>
        <end position="196"/>
    </location>
</feature>
<dbReference type="InterPro" id="IPR005467">
    <property type="entry name" value="His_kinase_dom"/>
</dbReference>
<dbReference type="SMART" id="SM00304">
    <property type="entry name" value="HAMP"/>
    <property type="match status" value="1"/>
</dbReference>
<evidence type="ECO:0000256" key="7">
    <source>
        <dbReference type="ARBA" id="ARBA00022692"/>
    </source>
</evidence>
<dbReference type="Pfam" id="PF02518">
    <property type="entry name" value="HATPase_c"/>
    <property type="match status" value="1"/>
</dbReference>
<dbReference type="RefSeq" id="WP_069701223.1">
    <property type="nucleotide sequence ID" value="NZ_MJAT01000004.1"/>
</dbReference>
<accession>A0A1E5L8I7</accession>
<dbReference type="Pfam" id="PF00512">
    <property type="entry name" value="HisKA"/>
    <property type="match status" value="1"/>
</dbReference>
<keyword evidence="12" id="KW-0902">Two-component regulatory system</keyword>
<keyword evidence="10" id="KW-0067">ATP-binding</keyword>
<dbReference type="SMART" id="SM00388">
    <property type="entry name" value="HisKA"/>
    <property type="match status" value="1"/>
</dbReference>
<dbReference type="InterPro" id="IPR036890">
    <property type="entry name" value="HATPase_C_sf"/>
</dbReference>
<dbReference type="STRING" id="1390249.BHU72_13540"/>
<dbReference type="EC" id="2.7.13.3" evidence="3"/>
<evidence type="ECO:0000256" key="16">
    <source>
        <dbReference type="SAM" id="Phobius"/>
    </source>
</evidence>
<keyword evidence="14" id="KW-0175">Coiled coil</keyword>
<sequence>MSKRSLKNLPLFMQIWLVFAAITLGITVLLAVLFPWTLRDFFTKEIYATIESAQQGLLNNNQPREFDENNFGDRRQLHPPSDRGMQMQNMRTVNHVILFDQERFIGPSRLPRDFVNTLREQATAQQQDSQRYSAFVEEKKVFYVIQKAQVLEHPITIVSFLWDTYRDDLVATLFNRLLLIMAVVFLLSWIPAFLLARYLSKPLTTLGNHVTRLANREWHTPIQLDRKDEFGNLGESIEQLRNQIIKQDDAQQTLLQHASHELKTPVMVIRSYAQSIQDGIYPKGNLSSTVQVIEEEAERLEKQIRDLLYITKLDYLATRETDYKSFNLKELIQEVADRLRWQRTEVEWELTLDDAHIVGDLEQWRVAIENLLDNQARYAEKQIKVTLNKSANERCVDVRIWNDGLPIEDAVMKRLFHQFSKGYKGEFGLGLAITQRIINLHNASIHAENEKDGVAFYISITRAQ</sequence>
<dbReference type="Pfam" id="PF00672">
    <property type="entry name" value="HAMP"/>
    <property type="match status" value="1"/>
</dbReference>
<dbReference type="CDD" id="cd06225">
    <property type="entry name" value="HAMP"/>
    <property type="match status" value="1"/>
</dbReference>
<keyword evidence="7 16" id="KW-0812">Transmembrane</keyword>
<evidence type="ECO:0000256" key="11">
    <source>
        <dbReference type="ARBA" id="ARBA00022989"/>
    </source>
</evidence>
<feature type="domain" description="HAMP" evidence="18">
    <location>
        <begin position="197"/>
        <end position="249"/>
    </location>
</feature>
<organism evidence="19 20">
    <name type="scientific">Desulfuribacillus stibiiarsenatis</name>
    <dbReference type="NCBI Taxonomy" id="1390249"/>
    <lineage>
        <taxon>Bacteria</taxon>
        <taxon>Bacillati</taxon>
        <taxon>Bacillota</taxon>
        <taxon>Desulfuribacillia</taxon>
        <taxon>Desulfuribacillales</taxon>
        <taxon>Desulfuribacillaceae</taxon>
        <taxon>Desulfuribacillus</taxon>
    </lineage>
</organism>
<evidence type="ECO:0000259" key="17">
    <source>
        <dbReference type="PROSITE" id="PS50109"/>
    </source>
</evidence>
<dbReference type="Gene3D" id="3.30.565.10">
    <property type="entry name" value="Histidine kinase-like ATPase, C-terminal domain"/>
    <property type="match status" value="1"/>
</dbReference>
<protein>
    <recommendedName>
        <fullName evidence="3">histidine kinase</fullName>
        <ecNumber evidence="3">2.7.13.3</ecNumber>
    </recommendedName>
</protein>
<feature type="domain" description="Histidine kinase" evidence="17">
    <location>
        <begin position="257"/>
        <end position="464"/>
    </location>
</feature>
<keyword evidence="6" id="KW-0808">Transferase</keyword>
<comment type="caution">
    <text evidence="19">The sequence shown here is derived from an EMBL/GenBank/DDBJ whole genome shotgun (WGS) entry which is preliminary data.</text>
</comment>
<evidence type="ECO:0000256" key="6">
    <source>
        <dbReference type="ARBA" id="ARBA00022679"/>
    </source>
</evidence>
<dbReference type="InterPro" id="IPR003594">
    <property type="entry name" value="HATPase_dom"/>
</dbReference>
<dbReference type="SUPFAM" id="SSF158472">
    <property type="entry name" value="HAMP domain-like"/>
    <property type="match status" value="1"/>
</dbReference>
<evidence type="ECO:0000256" key="1">
    <source>
        <dbReference type="ARBA" id="ARBA00000085"/>
    </source>
</evidence>
<dbReference type="OrthoDB" id="9780718at2"/>
<evidence type="ECO:0000256" key="10">
    <source>
        <dbReference type="ARBA" id="ARBA00022840"/>
    </source>
</evidence>
<evidence type="ECO:0000259" key="18">
    <source>
        <dbReference type="PROSITE" id="PS50885"/>
    </source>
</evidence>
<feature type="region of interest" description="Disordered" evidence="15">
    <location>
        <begin position="61"/>
        <end position="85"/>
    </location>
</feature>
<dbReference type="Gene3D" id="1.10.287.130">
    <property type="match status" value="1"/>
</dbReference>
<evidence type="ECO:0000256" key="8">
    <source>
        <dbReference type="ARBA" id="ARBA00022741"/>
    </source>
</evidence>
<dbReference type="InterPro" id="IPR003661">
    <property type="entry name" value="HisK_dim/P_dom"/>
</dbReference>
<dbReference type="PANTHER" id="PTHR45528">
    <property type="entry name" value="SENSOR HISTIDINE KINASE CPXA"/>
    <property type="match status" value="1"/>
</dbReference>
<comment type="catalytic activity">
    <reaction evidence="1">
        <text>ATP + protein L-histidine = ADP + protein N-phospho-L-histidine.</text>
        <dbReference type="EC" id="2.7.13.3"/>
    </reaction>
</comment>
<name>A0A1E5L8I7_9FIRM</name>
<dbReference type="InterPro" id="IPR050398">
    <property type="entry name" value="HssS/ArlS-like"/>
</dbReference>
<dbReference type="PANTHER" id="PTHR45528:SF1">
    <property type="entry name" value="SENSOR HISTIDINE KINASE CPXA"/>
    <property type="match status" value="1"/>
</dbReference>
<evidence type="ECO:0000256" key="13">
    <source>
        <dbReference type="ARBA" id="ARBA00023136"/>
    </source>
</evidence>
<dbReference type="GO" id="GO:0000155">
    <property type="term" value="F:phosphorelay sensor kinase activity"/>
    <property type="evidence" value="ECO:0007669"/>
    <property type="project" value="InterPro"/>
</dbReference>
<dbReference type="GO" id="GO:0005524">
    <property type="term" value="F:ATP binding"/>
    <property type="evidence" value="ECO:0007669"/>
    <property type="project" value="UniProtKB-KW"/>
</dbReference>
<keyword evidence="11 16" id="KW-1133">Transmembrane helix</keyword>
<dbReference type="Proteomes" id="UP000095255">
    <property type="component" value="Unassembled WGS sequence"/>
</dbReference>
<keyword evidence="4" id="KW-1003">Cell membrane</keyword>
<feature type="transmembrane region" description="Helical" evidence="16">
    <location>
        <begin position="12"/>
        <end position="34"/>
    </location>
</feature>
<dbReference type="EMBL" id="MJAT01000004">
    <property type="protein sequence ID" value="OEH86436.1"/>
    <property type="molecule type" value="Genomic_DNA"/>
</dbReference>
<feature type="coiled-coil region" evidence="14">
    <location>
        <begin position="283"/>
        <end position="310"/>
    </location>
</feature>